<feature type="region of interest" description="Disordered" evidence="1">
    <location>
        <begin position="1"/>
        <end position="21"/>
    </location>
</feature>
<keyword evidence="2" id="KW-1133">Transmembrane helix</keyword>
<feature type="transmembrane region" description="Helical" evidence="2">
    <location>
        <begin position="88"/>
        <end position="110"/>
    </location>
</feature>
<dbReference type="AlphaFoldDB" id="A0A8D8K1C8"/>
<feature type="compositionally biased region" description="Basic and acidic residues" evidence="1">
    <location>
        <begin position="1"/>
        <end position="12"/>
    </location>
</feature>
<keyword evidence="2" id="KW-0472">Membrane</keyword>
<evidence type="ECO:0000256" key="2">
    <source>
        <dbReference type="SAM" id="Phobius"/>
    </source>
</evidence>
<evidence type="ECO:0000256" key="1">
    <source>
        <dbReference type="SAM" id="MobiDB-lite"/>
    </source>
</evidence>
<dbReference type="EMBL" id="HBUE01308951">
    <property type="protein sequence ID" value="CAG6582469.1"/>
    <property type="molecule type" value="Transcribed_RNA"/>
</dbReference>
<reference evidence="3" key="1">
    <citation type="submission" date="2021-05" db="EMBL/GenBank/DDBJ databases">
        <authorList>
            <person name="Alioto T."/>
            <person name="Alioto T."/>
            <person name="Gomez Garrido J."/>
        </authorList>
    </citation>
    <scope>NUCLEOTIDE SEQUENCE</scope>
</reference>
<name>A0A8D8K1C8_CULPI</name>
<accession>A0A8D8K1C8</accession>
<proteinExistence type="predicted"/>
<sequence>MLRDIAMRDRDVAQGPYPPHTSKCLGRMRSTHELLRYANLRSLILVTTAGPADLDTTGLSELPFLEGSRRRRVIFVTFRRIILELNPVAGHVLLLLLVVVQVALLVRLGLRVVHVDRRMLLDLDLVHGFERVGNGGGRRRR</sequence>
<protein>
    <submittedName>
        <fullName evidence="3">(northern house mosquito) hypothetical protein</fullName>
    </submittedName>
</protein>
<keyword evidence="2" id="KW-0812">Transmembrane</keyword>
<evidence type="ECO:0000313" key="3">
    <source>
        <dbReference type="EMBL" id="CAG6582469.1"/>
    </source>
</evidence>
<dbReference type="EMBL" id="HBUE01202765">
    <property type="protein sequence ID" value="CAG6530636.1"/>
    <property type="molecule type" value="Transcribed_RNA"/>
</dbReference>
<organism evidence="3">
    <name type="scientific">Culex pipiens</name>
    <name type="common">House mosquito</name>
    <dbReference type="NCBI Taxonomy" id="7175"/>
    <lineage>
        <taxon>Eukaryota</taxon>
        <taxon>Metazoa</taxon>
        <taxon>Ecdysozoa</taxon>
        <taxon>Arthropoda</taxon>
        <taxon>Hexapoda</taxon>
        <taxon>Insecta</taxon>
        <taxon>Pterygota</taxon>
        <taxon>Neoptera</taxon>
        <taxon>Endopterygota</taxon>
        <taxon>Diptera</taxon>
        <taxon>Nematocera</taxon>
        <taxon>Culicoidea</taxon>
        <taxon>Culicidae</taxon>
        <taxon>Culicinae</taxon>
        <taxon>Culicini</taxon>
        <taxon>Culex</taxon>
        <taxon>Culex</taxon>
    </lineage>
</organism>